<proteinExistence type="predicted"/>
<reference evidence="2" key="1">
    <citation type="journal article" date="2022" name="Mol. Ecol. Resour.">
        <title>The genomes of chicory, endive, great burdock and yacon provide insights into Asteraceae palaeo-polyploidization history and plant inulin production.</title>
        <authorList>
            <person name="Fan W."/>
            <person name="Wang S."/>
            <person name="Wang H."/>
            <person name="Wang A."/>
            <person name="Jiang F."/>
            <person name="Liu H."/>
            <person name="Zhao H."/>
            <person name="Xu D."/>
            <person name="Zhang Y."/>
        </authorList>
    </citation>
    <scope>NUCLEOTIDE SEQUENCE [LARGE SCALE GENOMIC DNA]</scope>
    <source>
        <strain evidence="2">cv. Yunnan</strain>
    </source>
</reference>
<gene>
    <name evidence="1" type="ORF">L1987_71026</name>
</gene>
<comment type="caution">
    <text evidence="1">The sequence shown here is derived from an EMBL/GenBank/DDBJ whole genome shotgun (WGS) entry which is preliminary data.</text>
</comment>
<name>A0ACB9AQG4_9ASTR</name>
<accession>A0ACB9AQG4</accession>
<dbReference type="Proteomes" id="UP001056120">
    <property type="component" value="Linkage Group LG24"/>
</dbReference>
<protein>
    <submittedName>
        <fullName evidence="1">Uncharacterized protein</fullName>
    </submittedName>
</protein>
<reference evidence="1 2" key="2">
    <citation type="journal article" date="2022" name="Mol. Ecol. Resour.">
        <title>The genomes of chicory, endive, great burdock and yacon provide insights into Asteraceae paleo-polyploidization history and plant inulin production.</title>
        <authorList>
            <person name="Fan W."/>
            <person name="Wang S."/>
            <person name="Wang H."/>
            <person name="Wang A."/>
            <person name="Jiang F."/>
            <person name="Liu H."/>
            <person name="Zhao H."/>
            <person name="Xu D."/>
            <person name="Zhang Y."/>
        </authorList>
    </citation>
    <scope>NUCLEOTIDE SEQUENCE [LARGE SCALE GENOMIC DNA]</scope>
    <source>
        <strain evidence="2">cv. Yunnan</strain>
        <tissue evidence="1">Leaves</tissue>
    </source>
</reference>
<dbReference type="EMBL" id="CM042041">
    <property type="protein sequence ID" value="KAI3712469.1"/>
    <property type="molecule type" value="Genomic_DNA"/>
</dbReference>
<evidence type="ECO:0000313" key="1">
    <source>
        <dbReference type="EMBL" id="KAI3712469.1"/>
    </source>
</evidence>
<organism evidence="1 2">
    <name type="scientific">Smallanthus sonchifolius</name>
    <dbReference type="NCBI Taxonomy" id="185202"/>
    <lineage>
        <taxon>Eukaryota</taxon>
        <taxon>Viridiplantae</taxon>
        <taxon>Streptophyta</taxon>
        <taxon>Embryophyta</taxon>
        <taxon>Tracheophyta</taxon>
        <taxon>Spermatophyta</taxon>
        <taxon>Magnoliopsida</taxon>
        <taxon>eudicotyledons</taxon>
        <taxon>Gunneridae</taxon>
        <taxon>Pentapetalae</taxon>
        <taxon>asterids</taxon>
        <taxon>campanulids</taxon>
        <taxon>Asterales</taxon>
        <taxon>Asteraceae</taxon>
        <taxon>Asteroideae</taxon>
        <taxon>Heliantheae alliance</taxon>
        <taxon>Millerieae</taxon>
        <taxon>Smallanthus</taxon>
    </lineage>
</organism>
<keyword evidence="2" id="KW-1185">Reference proteome</keyword>
<evidence type="ECO:0000313" key="2">
    <source>
        <dbReference type="Proteomes" id="UP001056120"/>
    </source>
</evidence>
<sequence length="169" mass="19919">MKFIEDEKNRVVTFTKRRNGIYKKASELCILTGIDIEILIVTLSGKNYSFSHPSKEFVETQFWNETILPKGILDPYQEVHIKELVQQLDDVCNHMKFEVQRASTLKEMKVNRTENMWEVSIDELPPDEAWKVKKQLRELQSRIFNIHNEQHRLRTTSVVCETSAPNHTM</sequence>